<proteinExistence type="predicted"/>
<comment type="caution">
    <text evidence="3">The sequence shown here is derived from an EMBL/GenBank/DDBJ whole genome shotgun (WGS) entry which is preliminary data.</text>
</comment>
<dbReference type="Proteomes" id="UP000317046">
    <property type="component" value="Unassembled WGS sequence"/>
</dbReference>
<evidence type="ECO:0000313" key="4">
    <source>
        <dbReference type="Proteomes" id="UP000317046"/>
    </source>
</evidence>
<name>A0A4Y3KYD0_9CELL</name>
<gene>
    <name evidence="3" type="ORF">CCE01nite_24130</name>
</gene>
<feature type="transmembrane region" description="Helical" evidence="2">
    <location>
        <begin position="54"/>
        <end position="73"/>
    </location>
</feature>
<evidence type="ECO:0000256" key="2">
    <source>
        <dbReference type="SAM" id="Phobius"/>
    </source>
</evidence>
<feature type="transmembrane region" description="Helical" evidence="2">
    <location>
        <begin position="79"/>
        <end position="96"/>
    </location>
</feature>
<sequence>MERCPYDAPGDAADRHAPAARDVSATDEPAPARAAAPGRVQRLRAGLRVLGERVVLGAVAGGATALVLAWAGLPWRTALVAGGVGAVAVLLAAWVASTVPPVPGTPHTVGETSGTPGETPRGTPGEPGRSGPRRPAP</sequence>
<reference evidence="3" key="1">
    <citation type="submission" date="2019-06" db="EMBL/GenBank/DDBJ databases">
        <title>Whole genome shotgun sequence of Cellulomonas cellasea NBRC 3753.</title>
        <authorList>
            <person name="Hosoyama A."/>
            <person name="Uohara A."/>
            <person name="Ohji S."/>
            <person name="Ichikawa N."/>
        </authorList>
    </citation>
    <scope>NUCLEOTIDE SEQUENCE [LARGE SCALE GENOMIC DNA]</scope>
    <source>
        <strain evidence="3">NBRC 3753</strain>
    </source>
</reference>
<feature type="compositionally biased region" description="Low complexity" evidence="1">
    <location>
        <begin position="29"/>
        <end position="38"/>
    </location>
</feature>
<evidence type="ECO:0000256" key="1">
    <source>
        <dbReference type="SAM" id="MobiDB-lite"/>
    </source>
</evidence>
<keyword evidence="4" id="KW-1185">Reference proteome</keyword>
<keyword evidence="2" id="KW-0812">Transmembrane</keyword>
<protein>
    <submittedName>
        <fullName evidence="3">Uncharacterized protein</fullName>
    </submittedName>
</protein>
<organism evidence="3 4">
    <name type="scientific">Cellulomonas cellasea</name>
    <dbReference type="NCBI Taxonomy" id="43670"/>
    <lineage>
        <taxon>Bacteria</taxon>
        <taxon>Bacillati</taxon>
        <taxon>Actinomycetota</taxon>
        <taxon>Actinomycetes</taxon>
        <taxon>Micrococcales</taxon>
        <taxon>Cellulomonadaceae</taxon>
        <taxon>Cellulomonas</taxon>
    </lineage>
</organism>
<feature type="region of interest" description="Disordered" evidence="1">
    <location>
        <begin position="100"/>
        <end position="137"/>
    </location>
</feature>
<keyword evidence="2" id="KW-1133">Transmembrane helix</keyword>
<feature type="compositionally biased region" description="Low complexity" evidence="1">
    <location>
        <begin position="100"/>
        <end position="130"/>
    </location>
</feature>
<feature type="region of interest" description="Disordered" evidence="1">
    <location>
        <begin position="1"/>
        <end position="38"/>
    </location>
</feature>
<evidence type="ECO:0000313" key="3">
    <source>
        <dbReference type="EMBL" id="GEA88464.1"/>
    </source>
</evidence>
<dbReference type="EMBL" id="BJLR01000021">
    <property type="protein sequence ID" value="GEA88464.1"/>
    <property type="molecule type" value="Genomic_DNA"/>
</dbReference>
<accession>A0A4Y3KYD0</accession>
<dbReference type="AlphaFoldDB" id="A0A4Y3KYD0"/>
<keyword evidence="2" id="KW-0472">Membrane</keyword>